<dbReference type="Proteomes" id="UP001060085">
    <property type="component" value="Linkage Group LG04"/>
</dbReference>
<keyword evidence="2" id="KW-1185">Reference proteome</keyword>
<protein>
    <submittedName>
        <fullName evidence="1">Uncharacterized protein</fullName>
    </submittedName>
</protein>
<evidence type="ECO:0000313" key="2">
    <source>
        <dbReference type="Proteomes" id="UP001060085"/>
    </source>
</evidence>
<evidence type="ECO:0000313" key="1">
    <source>
        <dbReference type="EMBL" id="KAI5666891.1"/>
    </source>
</evidence>
<name>A0ACC0B2P1_CATRO</name>
<gene>
    <name evidence="1" type="ORF">M9H77_16744</name>
</gene>
<organism evidence="1 2">
    <name type="scientific">Catharanthus roseus</name>
    <name type="common">Madagascar periwinkle</name>
    <name type="synonym">Vinca rosea</name>
    <dbReference type="NCBI Taxonomy" id="4058"/>
    <lineage>
        <taxon>Eukaryota</taxon>
        <taxon>Viridiplantae</taxon>
        <taxon>Streptophyta</taxon>
        <taxon>Embryophyta</taxon>
        <taxon>Tracheophyta</taxon>
        <taxon>Spermatophyta</taxon>
        <taxon>Magnoliopsida</taxon>
        <taxon>eudicotyledons</taxon>
        <taxon>Gunneridae</taxon>
        <taxon>Pentapetalae</taxon>
        <taxon>asterids</taxon>
        <taxon>lamiids</taxon>
        <taxon>Gentianales</taxon>
        <taxon>Apocynaceae</taxon>
        <taxon>Rauvolfioideae</taxon>
        <taxon>Vinceae</taxon>
        <taxon>Catharanthinae</taxon>
        <taxon>Catharanthus</taxon>
    </lineage>
</organism>
<sequence>MRERTNRTSVTSRREKVPLKVLENVKRLATLDILNPRSQEGSNEIFSSKFKQHKLLQNGRLHIYRDLRVKVGIFPSHIFNPRALINTLPKIEAIFQLGKKGFQPSTMFKSYGCKIWDDIQVLLEGLTTSTEAELPTLHNEGTSDSPHSNVDMTIICMNSWKI</sequence>
<proteinExistence type="predicted"/>
<reference evidence="2" key="1">
    <citation type="journal article" date="2023" name="Nat. Plants">
        <title>Single-cell RNA sequencing provides a high-resolution roadmap for understanding the multicellular compartmentation of specialized metabolism.</title>
        <authorList>
            <person name="Sun S."/>
            <person name="Shen X."/>
            <person name="Li Y."/>
            <person name="Li Y."/>
            <person name="Wang S."/>
            <person name="Li R."/>
            <person name="Zhang H."/>
            <person name="Shen G."/>
            <person name="Guo B."/>
            <person name="Wei J."/>
            <person name="Xu J."/>
            <person name="St-Pierre B."/>
            <person name="Chen S."/>
            <person name="Sun C."/>
        </authorList>
    </citation>
    <scope>NUCLEOTIDE SEQUENCE [LARGE SCALE GENOMIC DNA]</scope>
</reference>
<dbReference type="EMBL" id="CM044704">
    <property type="protein sequence ID" value="KAI5666891.1"/>
    <property type="molecule type" value="Genomic_DNA"/>
</dbReference>
<comment type="caution">
    <text evidence="1">The sequence shown here is derived from an EMBL/GenBank/DDBJ whole genome shotgun (WGS) entry which is preliminary data.</text>
</comment>
<accession>A0ACC0B2P1</accession>